<dbReference type="RefSeq" id="WP_231724906.1">
    <property type="nucleotide sequence ID" value="NZ_KQ960438.1"/>
</dbReference>
<dbReference type="Proteomes" id="UP000070224">
    <property type="component" value="Unassembled WGS sequence"/>
</dbReference>
<dbReference type="EMBL" id="LSDK01000065">
    <property type="protein sequence ID" value="KXB76388.1"/>
    <property type="molecule type" value="Genomic_DNA"/>
</dbReference>
<dbReference type="GO" id="GO:0008270">
    <property type="term" value="F:zinc ion binding"/>
    <property type="evidence" value="ECO:0007669"/>
    <property type="project" value="UniProtKB-KW"/>
</dbReference>
<keyword evidence="1" id="KW-0863">Zinc-finger</keyword>
<dbReference type="AlphaFoldDB" id="A0A134B8W3"/>
<organism evidence="3 4">
    <name type="scientific">Porphyromonas somerae</name>
    <dbReference type="NCBI Taxonomy" id="322095"/>
    <lineage>
        <taxon>Bacteria</taxon>
        <taxon>Pseudomonadati</taxon>
        <taxon>Bacteroidota</taxon>
        <taxon>Bacteroidia</taxon>
        <taxon>Bacteroidales</taxon>
        <taxon>Porphyromonadaceae</taxon>
        <taxon>Porphyromonas</taxon>
    </lineage>
</organism>
<keyword evidence="1" id="KW-0479">Metal-binding</keyword>
<evidence type="ECO:0000313" key="3">
    <source>
        <dbReference type="EMBL" id="KXB76388.1"/>
    </source>
</evidence>
<name>A0A134B8W3_9PORP</name>
<evidence type="ECO:0000259" key="2">
    <source>
        <dbReference type="PROSITE" id="PS50966"/>
    </source>
</evidence>
<accession>A0A134B8W3</accession>
<sequence>MKLGNRLSNKICPDNMTIEEWQVALRRENARESDFTVEHLDKNRIWGDYLVCSTTGRYRVAFRGVQSDRNFCSCLDFRTNGLGTCKHLEAVSLFLEEHVPGYPWAGLSYAAEYSSIYVSYKGGRSIRLRVGDAYRAEYERLKEKYFSPEGILPESNYHLLEQICEEALAISSSFRCYEDVQEFAEECAQLHQWKTELSSAYPEKAIPWDKKQINPAYSEVEHLLYDLCLNGFGFIVGLKHPFYMHLLARLVEEVYQGEVERNKGYIIVGNETDVLLWQSILLQYSEYIHLPVQVVSQQTFLKQPIQQGAKATFVYVNDADCLKEWKNPVSLAIKRLEIKHLYMHVETLQHFTPVQLSSILQHINPFIIGPFYKFIHTYRPMFPLRERQDFLPPEMQPFTFFVTQVLLTALVLPSGDAPSSAPLPVEEMLTPETRVTKFLSLLGEILDDPKSTEILRERIARGAGLR</sequence>
<dbReference type="STRING" id="322095.HMPREF3185_00963"/>
<keyword evidence="1" id="KW-0862">Zinc</keyword>
<evidence type="ECO:0000256" key="1">
    <source>
        <dbReference type="PROSITE-ProRule" id="PRU00325"/>
    </source>
</evidence>
<evidence type="ECO:0000313" key="4">
    <source>
        <dbReference type="Proteomes" id="UP000070224"/>
    </source>
</evidence>
<feature type="domain" description="SWIM-type" evidence="2">
    <location>
        <begin position="58"/>
        <end position="96"/>
    </location>
</feature>
<gene>
    <name evidence="3" type="ORF">HMPREF3185_00963</name>
</gene>
<keyword evidence="4" id="KW-1185">Reference proteome</keyword>
<dbReference type="InterPro" id="IPR007527">
    <property type="entry name" value="Znf_SWIM"/>
</dbReference>
<reference evidence="4" key="1">
    <citation type="submission" date="2016-01" db="EMBL/GenBank/DDBJ databases">
        <authorList>
            <person name="Mitreva M."/>
            <person name="Pepin K.H."/>
            <person name="Mihindukulasuriya K.A."/>
            <person name="Fulton R."/>
            <person name="Fronick C."/>
            <person name="O'Laughlin M."/>
            <person name="Miner T."/>
            <person name="Herter B."/>
            <person name="Rosa B.A."/>
            <person name="Cordes M."/>
            <person name="Tomlinson C."/>
            <person name="Wollam A."/>
            <person name="Palsikar V.B."/>
            <person name="Mardis E.R."/>
            <person name="Wilson R.K."/>
        </authorList>
    </citation>
    <scope>NUCLEOTIDE SEQUENCE [LARGE SCALE GENOMIC DNA]</scope>
    <source>
        <strain evidence="4">KA00683</strain>
    </source>
</reference>
<comment type="caution">
    <text evidence="3">The sequence shown here is derived from an EMBL/GenBank/DDBJ whole genome shotgun (WGS) entry which is preliminary data.</text>
</comment>
<protein>
    <submittedName>
        <fullName evidence="3">SWIM zinc finger domain protein</fullName>
    </submittedName>
</protein>
<proteinExistence type="predicted"/>
<dbReference type="PATRIC" id="fig|322095.3.peg.951"/>
<dbReference type="PROSITE" id="PS50966">
    <property type="entry name" value="ZF_SWIM"/>
    <property type="match status" value="1"/>
</dbReference>